<dbReference type="InterPro" id="IPR010730">
    <property type="entry name" value="HET"/>
</dbReference>
<gene>
    <name evidence="2" type="ORF">B0T16DRAFT_417337</name>
</gene>
<organism evidence="2 3">
    <name type="scientific">Cercophora newfieldiana</name>
    <dbReference type="NCBI Taxonomy" id="92897"/>
    <lineage>
        <taxon>Eukaryota</taxon>
        <taxon>Fungi</taxon>
        <taxon>Dikarya</taxon>
        <taxon>Ascomycota</taxon>
        <taxon>Pezizomycotina</taxon>
        <taxon>Sordariomycetes</taxon>
        <taxon>Sordariomycetidae</taxon>
        <taxon>Sordariales</taxon>
        <taxon>Lasiosphaeriaceae</taxon>
        <taxon>Cercophora</taxon>
    </lineage>
</organism>
<feature type="domain" description="Heterokaryon incompatibility" evidence="1">
    <location>
        <begin position="89"/>
        <end position="178"/>
    </location>
</feature>
<evidence type="ECO:0000313" key="2">
    <source>
        <dbReference type="EMBL" id="KAK0644217.1"/>
    </source>
</evidence>
<dbReference type="Pfam" id="PF06985">
    <property type="entry name" value="HET"/>
    <property type="match status" value="1"/>
</dbReference>
<keyword evidence="3" id="KW-1185">Reference proteome</keyword>
<name>A0AA39Y3I6_9PEZI</name>
<sequence length="644" mass="71634">MRTDLNFVFATAICGPIKLSTIFPQHGAGFSRSSQRFNSLRRSHFYLSPSPSTQLEAPGLGAPWTIMRLLDVSNVGNTEEFVGSGIPRYAILSHTWEDEEVAFQQLGDPQSRPKKGYAKIERTCDLAARHGFSFAWVDTCCIDKSSSAELSEAINSMFYWYQQADVCYVYLSDLDPEATLSSDLRHCRWFTRGWTLQELIAPRNVRFYDSTWTFRGTKVDLSSLIEEITGIPEDILHHRTEPSDYAVAQRMSWASRRETTRVEDTAYCLLGIFDVHMSPRYGEREKAFLRLQNVIIEQSAPDATILAWMNPDDSGPSICGVLATSPSQFQGCHSLQKESKGSTYRPLRATAREIEVSTVLILSNSSNSLFLSVGGTIDDAPMVIALRKVGANLYARASPAILTDFVFDYVGLPKASVILAGSLPKTFPFHPSDAVLGSRHTTLSMHNSMSKRLESLGAQCFLQQGVPGPFPFSHWDPQECLFFSTEGLSWGWGLFSFEFEVKVTSSQVWREGFFVACFDWNSTSTSRPARAMMIATSSIPRAERVLLQSRLSNLGFENEFEANDIIQELCGDRITEDSLTVEVPVSPRKTALVAIKALVEKVSRPDLCATGRSIQLTIRMEPLSESGASGRRIEGGMDNLSIGV</sequence>
<accession>A0AA39Y3I6</accession>
<evidence type="ECO:0000259" key="1">
    <source>
        <dbReference type="Pfam" id="PF06985"/>
    </source>
</evidence>
<dbReference type="AlphaFoldDB" id="A0AA39Y3I6"/>
<dbReference type="PANTHER" id="PTHR10622">
    <property type="entry name" value="HET DOMAIN-CONTAINING PROTEIN"/>
    <property type="match status" value="1"/>
</dbReference>
<protein>
    <submittedName>
        <fullName evidence="2">Heterokaryon incompatibility protein-domain-containing protein</fullName>
    </submittedName>
</protein>
<comment type="caution">
    <text evidence="2">The sequence shown here is derived from an EMBL/GenBank/DDBJ whole genome shotgun (WGS) entry which is preliminary data.</text>
</comment>
<reference evidence="2" key="1">
    <citation type="submission" date="2023-06" db="EMBL/GenBank/DDBJ databases">
        <title>Genome-scale phylogeny and comparative genomics of the fungal order Sordariales.</title>
        <authorList>
            <consortium name="Lawrence Berkeley National Laboratory"/>
            <person name="Hensen N."/>
            <person name="Bonometti L."/>
            <person name="Westerberg I."/>
            <person name="Brannstrom I.O."/>
            <person name="Guillou S."/>
            <person name="Cros-Aarteil S."/>
            <person name="Calhoun S."/>
            <person name="Haridas S."/>
            <person name="Kuo A."/>
            <person name="Mondo S."/>
            <person name="Pangilinan J."/>
            <person name="Riley R."/>
            <person name="Labutti K."/>
            <person name="Andreopoulos B."/>
            <person name="Lipzen A."/>
            <person name="Chen C."/>
            <person name="Yanf M."/>
            <person name="Daum C."/>
            <person name="Ng V."/>
            <person name="Clum A."/>
            <person name="Steindorff A."/>
            <person name="Ohm R."/>
            <person name="Martin F."/>
            <person name="Silar P."/>
            <person name="Natvig D."/>
            <person name="Lalanne C."/>
            <person name="Gautier V."/>
            <person name="Ament-Velasquez S.L."/>
            <person name="Kruys A."/>
            <person name="Hutchinson M.I."/>
            <person name="Powell A.J."/>
            <person name="Barry K."/>
            <person name="Miller A.N."/>
            <person name="Grigoriev I.V."/>
            <person name="Debuchy R."/>
            <person name="Gladieux P."/>
            <person name="Thoren M.H."/>
            <person name="Johannesson H."/>
        </authorList>
    </citation>
    <scope>NUCLEOTIDE SEQUENCE</scope>
    <source>
        <strain evidence="2">SMH2532-1</strain>
    </source>
</reference>
<evidence type="ECO:0000313" key="3">
    <source>
        <dbReference type="Proteomes" id="UP001174936"/>
    </source>
</evidence>
<dbReference type="EMBL" id="JAULSV010000005">
    <property type="protein sequence ID" value="KAK0644217.1"/>
    <property type="molecule type" value="Genomic_DNA"/>
</dbReference>
<dbReference type="Proteomes" id="UP001174936">
    <property type="component" value="Unassembled WGS sequence"/>
</dbReference>
<proteinExistence type="predicted"/>
<dbReference type="PANTHER" id="PTHR10622:SF12">
    <property type="entry name" value="HET DOMAIN-CONTAINING PROTEIN"/>
    <property type="match status" value="1"/>
</dbReference>